<dbReference type="RefSeq" id="WP_155336449.1">
    <property type="nucleotide sequence ID" value="NZ_BAAABN010000030.1"/>
</dbReference>
<sequence>MSTERRLAAWLKAKSAAELRLFLTRAGFPGETDVTPNQLARLLLQHHMTLALVRFCTLPQTQTLAAVAWLAKHHHGAQRGYHWHDGDPADRAVPRSEVIDLLAGADRELRTEAEATLDALAELALVLPPHGKQVIVPAGVQLSLADAAGLGRPAAQLLTAHFNAPEVHRIAVALGFPKASLRDNAQRDIVGLLADPVRVRALLDEAPASVLAHLNDIIRHGSRVRTHVYHGSYGYLPNPKIRFRDGGSGSPDTDWLAVRGLLLPAGTEDLAEVPIEVATAVLGGPRVPFHPRPPQPPTGLADAPRADGSAQAAATTAVSQIERLLAACADQPLALRKSGGVAVRDTKRAAKAAGIPEDLARFWLDLATQARLLGLHAEAVKRPKGHRGKLPDPIVNLLPTRAYDTWLERPPAERLVPIIATWATIPATYIYWPFEETPVALTEPDDPYAVGTRYALLEALAALPPGKGGGARAMPYLIACANWHRPHGAHPEVEAQLTAVLREAELLGAVAGGTLTEVGRAVLELLRSGQAWTAPDAALTAALAATLPPPQNTVLFQADLTAVVRGLPTGELAALLDESADRESEGHAVVWRFGPATVRRALDNGREAGDLLDRLAAVSGSALPQPLEYLIKDVGRTHGRMRVVRSGCCVRSDDETLIDELARTRVLAKLGLRKIAPTVLISSAGEQETLAGLRSAGYTPVLEAETGATVIERPARLRAPARR</sequence>
<evidence type="ECO:0000259" key="2">
    <source>
        <dbReference type="Pfam" id="PF13625"/>
    </source>
</evidence>
<evidence type="ECO:0000313" key="4">
    <source>
        <dbReference type="Proteomes" id="UP000334990"/>
    </source>
</evidence>
<feature type="compositionally biased region" description="Pro residues" evidence="1">
    <location>
        <begin position="288"/>
        <end position="297"/>
    </location>
</feature>
<name>A0A5M3VV62_9ACTN</name>
<dbReference type="OrthoDB" id="3415124at2"/>
<feature type="domain" description="Helicase XPB/Ssl2 N-terminal" evidence="2">
    <location>
        <begin position="554"/>
        <end position="676"/>
    </location>
</feature>
<dbReference type="EMBL" id="BLAD01000043">
    <property type="protein sequence ID" value="GES00079.1"/>
    <property type="molecule type" value="Genomic_DNA"/>
</dbReference>
<proteinExistence type="predicted"/>
<keyword evidence="4" id="KW-1185">Reference proteome</keyword>
<dbReference type="InterPro" id="IPR032830">
    <property type="entry name" value="XPB/Ssl2_N"/>
</dbReference>
<evidence type="ECO:0000256" key="1">
    <source>
        <dbReference type="SAM" id="MobiDB-lite"/>
    </source>
</evidence>
<accession>A0A5M3VV62</accession>
<protein>
    <recommendedName>
        <fullName evidence="2">Helicase XPB/Ssl2 N-terminal domain-containing protein</fullName>
    </recommendedName>
</protein>
<dbReference type="Pfam" id="PF13625">
    <property type="entry name" value="Helicase_C_3"/>
    <property type="match status" value="1"/>
</dbReference>
<dbReference type="Proteomes" id="UP000334990">
    <property type="component" value="Unassembled WGS sequence"/>
</dbReference>
<organism evidence="3 4">
    <name type="scientific">Acrocarpospora corrugata</name>
    <dbReference type="NCBI Taxonomy" id="35763"/>
    <lineage>
        <taxon>Bacteria</taxon>
        <taxon>Bacillati</taxon>
        <taxon>Actinomycetota</taxon>
        <taxon>Actinomycetes</taxon>
        <taxon>Streptosporangiales</taxon>
        <taxon>Streptosporangiaceae</taxon>
        <taxon>Acrocarpospora</taxon>
    </lineage>
</organism>
<comment type="caution">
    <text evidence="3">The sequence shown here is derived from an EMBL/GenBank/DDBJ whole genome shotgun (WGS) entry which is preliminary data.</text>
</comment>
<feature type="region of interest" description="Disordered" evidence="1">
    <location>
        <begin position="286"/>
        <end position="313"/>
    </location>
</feature>
<dbReference type="AlphaFoldDB" id="A0A5M3VV62"/>
<reference evidence="3 4" key="1">
    <citation type="submission" date="2019-10" db="EMBL/GenBank/DDBJ databases">
        <title>Whole genome shotgun sequence of Acrocarpospora corrugata NBRC 13972.</title>
        <authorList>
            <person name="Ichikawa N."/>
            <person name="Kimura A."/>
            <person name="Kitahashi Y."/>
            <person name="Komaki H."/>
            <person name="Oguchi A."/>
        </authorList>
    </citation>
    <scope>NUCLEOTIDE SEQUENCE [LARGE SCALE GENOMIC DNA]</scope>
    <source>
        <strain evidence="3 4">NBRC 13972</strain>
    </source>
</reference>
<gene>
    <name evidence="3" type="ORF">Acor_21420</name>
</gene>
<evidence type="ECO:0000313" key="3">
    <source>
        <dbReference type="EMBL" id="GES00079.1"/>
    </source>
</evidence>